<dbReference type="AlphaFoldDB" id="A0AAD9QIL9"/>
<dbReference type="PANTHER" id="PTHR31751">
    <property type="entry name" value="SI:CH211-108C17.2-RELATED-RELATED"/>
    <property type="match status" value="1"/>
</dbReference>
<sequence>MGDGQCDSPGFTAKNLCYFLMEMTTGYIIDLEVLHKRDVELKSVNMEKRALQNILERIRGVLTGEVVTDASASIKKIMIGSAKNMEKISQWADHLINHFWYCCEMASKETSSDEAALMKMKKGGLAALKWGTWSLSCFTGHKCTPMFPTMRDKWIGLLHHVCNDHDWPGESCDHVELPEDHSLPWFDRRAKDFKALQKIILDPALLESLMSYIKFRKTVYKARKKLTAIDWNYHNDLPNATNEDADTVITRKYNQRTKSWDVKTVKVSKDYGYIWILIAKIFKLRVDDDDSVT</sequence>
<dbReference type="EMBL" id="JARQWQ010000031">
    <property type="protein sequence ID" value="KAK2561953.1"/>
    <property type="molecule type" value="Genomic_DNA"/>
</dbReference>
<protein>
    <submittedName>
        <fullName evidence="1">Uncharacterized protein</fullName>
    </submittedName>
</protein>
<organism evidence="1 2">
    <name type="scientific">Acropora cervicornis</name>
    <name type="common">Staghorn coral</name>
    <dbReference type="NCBI Taxonomy" id="6130"/>
    <lineage>
        <taxon>Eukaryota</taxon>
        <taxon>Metazoa</taxon>
        <taxon>Cnidaria</taxon>
        <taxon>Anthozoa</taxon>
        <taxon>Hexacorallia</taxon>
        <taxon>Scleractinia</taxon>
        <taxon>Astrocoeniina</taxon>
        <taxon>Acroporidae</taxon>
        <taxon>Acropora</taxon>
    </lineage>
</organism>
<evidence type="ECO:0000313" key="1">
    <source>
        <dbReference type="EMBL" id="KAK2561953.1"/>
    </source>
</evidence>
<proteinExistence type="predicted"/>
<dbReference type="PANTHER" id="PTHR31751:SF7">
    <property type="entry name" value="THAP-TYPE DOMAIN-CONTAINING PROTEIN"/>
    <property type="match status" value="1"/>
</dbReference>
<gene>
    <name evidence="1" type="ORF">P5673_015380</name>
</gene>
<comment type="caution">
    <text evidence="1">The sequence shown here is derived from an EMBL/GenBank/DDBJ whole genome shotgun (WGS) entry which is preliminary data.</text>
</comment>
<reference evidence="1" key="1">
    <citation type="journal article" date="2023" name="G3 (Bethesda)">
        <title>Whole genome assembly and annotation of the endangered Caribbean coral Acropora cervicornis.</title>
        <authorList>
            <person name="Selwyn J.D."/>
            <person name="Vollmer S.V."/>
        </authorList>
    </citation>
    <scope>NUCLEOTIDE SEQUENCE</scope>
    <source>
        <strain evidence="1">K2</strain>
    </source>
</reference>
<keyword evidence="2" id="KW-1185">Reference proteome</keyword>
<name>A0AAD9QIL9_ACRCE</name>
<reference evidence="1" key="2">
    <citation type="journal article" date="2023" name="Science">
        <title>Genomic signatures of disease resistance in endangered staghorn corals.</title>
        <authorList>
            <person name="Vollmer S.V."/>
            <person name="Selwyn J.D."/>
            <person name="Despard B.A."/>
            <person name="Roesel C.L."/>
        </authorList>
    </citation>
    <scope>NUCLEOTIDE SEQUENCE</scope>
    <source>
        <strain evidence="1">K2</strain>
    </source>
</reference>
<dbReference type="Proteomes" id="UP001249851">
    <property type="component" value="Unassembled WGS sequence"/>
</dbReference>
<accession>A0AAD9QIL9</accession>
<evidence type="ECO:0000313" key="2">
    <source>
        <dbReference type="Proteomes" id="UP001249851"/>
    </source>
</evidence>